<sequence>MKSMIKRTIRNCYGLIPVLGILMGQFTVGQDAAPDKDWHQLDSDTGIHLGQAYELLQDRKSEKVVVAIIDSGVDYLHEDLHTKIWVNTDEIPGNLIDDDKNGYVDDIHGWNFIGFPNGDNVENETLIETRIASAGKNYPGSREMYEDAKRAYHIHKKEAEEKKDLYGEYLSDIESIKSKVDASAQSLEQVIGQMGSLSSVGKLLLNAKKEGKDVDFVESQIKEAYAFYSKALDYYYNPYYDSRHIVGDNIANKEQRSYGNNDVKGPDPSHGTHVAGIIGAIRGNGLGMDGIAEHVELMIIRAVPDGDERDKDIDNAIRYAVNNGADIINLSFGKDYSWKKEWVDEAVRYAHRKDVLIIHAAGNSARKLNGKNNFPNKYFEKGTLFGSKEAKNWIEVGATTHHFDEGFVANFSNYGKEQVDLVAPGAQIYSTTPNDSYAYFSGTSMAAPMVTGLAALLKSHFPHLSSQELKDIILGSVRTVGHEMYQPGGNRKVPLNMLSGTGGILDCGQAVKTALLRSKTYDTRINEAK</sequence>
<evidence type="ECO:0000256" key="3">
    <source>
        <dbReference type="ARBA" id="ARBA00022801"/>
    </source>
</evidence>
<dbReference type="GO" id="GO:0004252">
    <property type="term" value="F:serine-type endopeptidase activity"/>
    <property type="evidence" value="ECO:0007669"/>
    <property type="project" value="UniProtKB-UniRule"/>
</dbReference>
<name>A0A5N5IXJ2_9FLAO</name>
<dbReference type="AlphaFoldDB" id="A0A5N5IXJ2"/>
<comment type="similarity">
    <text evidence="1 5 6">Belongs to the peptidase S8 family.</text>
</comment>
<dbReference type="PRINTS" id="PR00723">
    <property type="entry name" value="SUBTILISIN"/>
</dbReference>
<feature type="domain" description="Peptidase S8/S53" evidence="7">
    <location>
        <begin position="62"/>
        <end position="477"/>
    </location>
</feature>
<evidence type="ECO:0000313" key="8">
    <source>
        <dbReference type="EMBL" id="KAB5489490.1"/>
    </source>
</evidence>
<dbReference type="PANTHER" id="PTHR43399">
    <property type="entry name" value="SUBTILISIN-RELATED"/>
    <property type="match status" value="1"/>
</dbReference>
<dbReference type="GO" id="GO:0006508">
    <property type="term" value="P:proteolysis"/>
    <property type="evidence" value="ECO:0007669"/>
    <property type="project" value="UniProtKB-KW"/>
</dbReference>
<dbReference type="InterPro" id="IPR022398">
    <property type="entry name" value="Peptidase_S8_His-AS"/>
</dbReference>
<accession>A0A5N5IXJ2</accession>
<keyword evidence="4 5" id="KW-0720">Serine protease</keyword>
<dbReference type="PANTHER" id="PTHR43399:SF4">
    <property type="entry name" value="CELL WALL-ASSOCIATED PROTEASE"/>
    <property type="match status" value="1"/>
</dbReference>
<dbReference type="PROSITE" id="PS00138">
    <property type="entry name" value="SUBTILASE_SER"/>
    <property type="match status" value="1"/>
</dbReference>
<organism evidence="8 9">
    <name type="scientific">Flagellimonas hadalis</name>
    <dbReference type="NCBI Taxonomy" id="2597517"/>
    <lineage>
        <taxon>Bacteria</taxon>
        <taxon>Pseudomonadati</taxon>
        <taxon>Bacteroidota</taxon>
        <taxon>Flavobacteriia</taxon>
        <taxon>Flavobacteriales</taxon>
        <taxon>Flavobacteriaceae</taxon>
        <taxon>Flagellimonas</taxon>
    </lineage>
</organism>
<dbReference type="PROSITE" id="PS00136">
    <property type="entry name" value="SUBTILASE_ASP"/>
    <property type="match status" value="1"/>
</dbReference>
<evidence type="ECO:0000313" key="9">
    <source>
        <dbReference type="Proteomes" id="UP000319204"/>
    </source>
</evidence>
<dbReference type="SUPFAM" id="SSF52743">
    <property type="entry name" value="Subtilisin-like"/>
    <property type="match status" value="1"/>
</dbReference>
<keyword evidence="3 5" id="KW-0378">Hydrolase</keyword>
<proteinExistence type="inferred from homology"/>
<gene>
    <name evidence="8" type="ORF">FOT42_008585</name>
</gene>
<protein>
    <submittedName>
        <fullName evidence="8">S8 family serine peptidase</fullName>
    </submittedName>
</protein>
<evidence type="ECO:0000256" key="5">
    <source>
        <dbReference type="PROSITE-ProRule" id="PRU01240"/>
    </source>
</evidence>
<reference evidence="8" key="1">
    <citation type="submission" date="2019-10" db="EMBL/GenBank/DDBJ databases">
        <title>Muricauda hadale sp. nov., a piezophilic bacterium isolated from hadopelagic water of the Mariana Trench.</title>
        <authorList>
            <person name="Wei Y."/>
        </authorList>
    </citation>
    <scope>NUCLEOTIDE SEQUENCE [LARGE SCALE GENOMIC DNA]</scope>
    <source>
        <strain evidence="8">MT-229</strain>
    </source>
</reference>
<evidence type="ECO:0000259" key="7">
    <source>
        <dbReference type="Pfam" id="PF00082"/>
    </source>
</evidence>
<dbReference type="PROSITE" id="PS00137">
    <property type="entry name" value="SUBTILASE_HIS"/>
    <property type="match status" value="1"/>
</dbReference>
<keyword evidence="2 5" id="KW-0645">Protease</keyword>
<feature type="active site" description="Charge relay system" evidence="5">
    <location>
        <position position="444"/>
    </location>
</feature>
<feature type="active site" description="Charge relay system" evidence="5">
    <location>
        <position position="70"/>
    </location>
</feature>
<dbReference type="EMBL" id="VNIK02000004">
    <property type="protein sequence ID" value="KAB5489490.1"/>
    <property type="molecule type" value="Genomic_DNA"/>
</dbReference>
<dbReference type="InterPro" id="IPR023828">
    <property type="entry name" value="Peptidase_S8_Ser-AS"/>
</dbReference>
<dbReference type="RefSeq" id="WP_151890159.1">
    <property type="nucleotide sequence ID" value="NZ_VNIK02000004.1"/>
</dbReference>
<feature type="active site" description="Charge relay system" evidence="5">
    <location>
        <position position="270"/>
    </location>
</feature>
<dbReference type="InterPro" id="IPR034080">
    <property type="entry name" value="Protease_P7-like_dom"/>
</dbReference>
<dbReference type="InterPro" id="IPR015500">
    <property type="entry name" value="Peptidase_S8_subtilisin-rel"/>
</dbReference>
<evidence type="ECO:0000256" key="1">
    <source>
        <dbReference type="ARBA" id="ARBA00011073"/>
    </source>
</evidence>
<dbReference type="Proteomes" id="UP000319204">
    <property type="component" value="Unassembled WGS sequence"/>
</dbReference>
<dbReference type="InterPro" id="IPR023827">
    <property type="entry name" value="Peptidase_S8_Asp-AS"/>
</dbReference>
<comment type="caution">
    <text evidence="8">The sequence shown here is derived from an EMBL/GenBank/DDBJ whole genome shotgun (WGS) entry which is preliminary data.</text>
</comment>
<dbReference type="CDD" id="cd07483">
    <property type="entry name" value="Peptidases_S8_Subtilisin_Novo-like"/>
    <property type="match status" value="1"/>
</dbReference>
<dbReference type="Pfam" id="PF00082">
    <property type="entry name" value="Peptidase_S8"/>
    <property type="match status" value="1"/>
</dbReference>
<dbReference type="OrthoDB" id="9798386at2"/>
<evidence type="ECO:0000256" key="6">
    <source>
        <dbReference type="RuleBase" id="RU003355"/>
    </source>
</evidence>
<dbReference type="InterPro" id="IPR036852">
    <property type="entry name" value="Peptidase_S8/S53_dom_sf"/>
</dbReference>
<dbReference type="InterPro" id="IPR000209">
    <property type="entry name" value="Peptidase_S8/S53_dom"/>
</dbReference>
<evidence type="ECO:0000256" key="4">
    <source>
        <dbReference type="ARBA" id="ARBA00022825"/>
    </source>
</evidence>
<dbReference type="Gene3D" id="3.40.50.200">
    <property type="entry name" value="Peptidase S8/S53 domain"/>
    <property type="match status" value="2"/>
</dbReference>
<dbReference type="InterPro" id="IPR051048">
    <property type="entry name" value="Peptidase_S8/S53_subtilisin"/>
</dbReference>
<evidence type="ECO:0000256" key="2">
    <source>
        <dbReference type="ARBA" id="ARBA00022670"/>
    </source>
</evidence>
<keyword evidence="9" id="KW-1185">Reference proteome</keyword>
<dbReference type="PROSITE" id="PS51892">
    <property type="entry name" value="SUBTILASE"/>
    <property type="match status" value="1"/>
</dbReference>